<dbReference type="GO" id="GO:0005737">
    <property type="term" value="C:cytoplasm"/>
    <property type="evidence" value="ECO:0007669"/>
    <property type="project" value="TreeGrafter"/>
</dbReference>
<dbReference type="InterPro" id="IPR036188">
    <property type="entry name" value="FAD/NAD-bd_sf"/>
</dbReference>
<dbReference type="PANTHER" id="PTHR43735">
    <property type="entry name" value="APOPTOSIS-INDUCING FACTOR 1"/>
    <property type="match status" value="1"/>
</dbReference>
<dbReference type="GO" id="GO:0004174">
    <property type="term" value="F:electron-transferring-flavoprotein dehydrogenase activity"/>
    <property type="evidence" value="ECO:0007669"/>
    <property type="project" value="TreeGrafter"/>
</dbReference>
<feature type="domain" description="FAD/NAD(P)-binding" evidence="1">
    <location>
        <begin position="48"/>
        <end position="338"/>
    </location>
</feature>
<dbReference type="InterPro" id="IPR023753">
    <property type="entry name" value="FAD/NAD-binding_dom"/>
</dbReference>
<protein>
    <recommendedName>
        <fullName evidence="1">FAD/NAD(P)-binding domain-containing protein</fullName>
    </recommendedName>
</protein>
<comment type="caution">
    <text evidence="2">The sequence shown here is derived from an EMBL/GenBank/DDBJ whole genome shotgun (WGS) entry which is preliminary data.</text>
</comment>
<reference evidence="2 3" key="1">
    <citation type="submission" date="2015-03" db="EMBL/GenBank/DDBJ databases">
        <authorList>
            <person name="Radwan O."/>
            <person name="Al-Naeli F.A."/>
            <person name="Rendon G.A."/>
            <person name="Fields C."/>
        </authorList>
    </citation>
    <scope>NUCLEOTIDE SEQUENCE [LARGE SCALE GENOMIC DNA]</scope>
    <source>
        <strain evidence="2">CR-DP1</strain>
    </source>
</reference>
<dbReference type="SUPFAM" id="SSF51905">
    <property type="entry name" value="FAD/NAD(P)-binding domain"/>
    <property type="match status" value="1"/>
</dbReference>
<dbReference type="PANTHER" id="PTHR43735:SF5">
    <property type="entry name" value="FAD_NAD(P)-BINDING DOMAIN-CONTAINING PROTEIN"/>
    <property type="match status" value="1"/>
</dbReference>
<dbReference type="AlphaFoldDB" id="A0A0F4ZG93"/>
<dbReference type="EMBL" id="LAEV01000782">
    <property type="protein sequence ID" value="KKA29552.1"/>
    <property type="molecule type" value="Genomic_DNA"/>
</dbReference>
<accession>A0A0F4ZG93</accession>
<keyword evidence="3" id="KW-1185">Reference proteome</keyword>
<evidence type="ECO:0000313" key="3">
    <source>
        <dbReference type="Proteomes" id="UP000033483"/>
    </source>
</evidence>
<sequence>MSSVLRSASFFFRIVGYNVSIFYAYWRRTRARAPPISPMLLASTKPLTVVIVGGSFAGHSAARSLATSLPPNTPHRIILVEPNSHFQFTWVLPRFCVVSGYEDKAFIPYGAHVPEHARHLVTYVHDRVVGVTSTHVQLQDAGPDGAIRYDFLVLATGAGAGDALPSRVGTEDKINGVERLRDMQAAVGKARRVVVAGGGAAGVEFAADAKEKYPNKSVTLVHSRAGVMNRFGLGLQMEALRGLQSLGVEVILEDRLVQENKDDMTVTLKSGKVLPCDLLVNCAGQKPTTAFLGPSFSPKAIPPHGRILVKPTMQIDDDNLPNVYACGDVAECSLRNTNSRTAMKQADVVADNIAMALDGKEPGVLYKPHWGDALIKLTLGLKKAVVYFSDGTTEMLFRSNNNDEALDVQHTWAYLGYPNFEDADYEKQRAGEVV</sequence>
<dbReference type="Proteomes" id="UP000033483">
    <property type="component" value="Unassembled WGS sequence"/>
</dbReference>
<dbReference type="OrthoDB" id="202203at2759"/>
<dbReference type="GO" id="GO:0050660">
    <property type="term" value="F:flavin adenine dinucleotide binding"/>
    <property type="evidence" value="ECO:0007669"/>
    <property type="project" value="TreeGrafter"/>
</dbReference>
<organism evidence="2 3">
    <name type="scientific">Thielaviopsis punctulata</name>
    <dbReference type="NCBI Taxonomy" id="72032"/>
    <lineage>
        <taxon>Eukaryota</taxon>
        <taxon>Fungi</taxon>
        <taxon>Dikarya</taxon>
        <taxon>Ascomycota</taxon>
        <taxon>Pezizomycotina</taxon>
        <taxon>Sordariomycetes</taxon>
        <taxon>Hypocreomycetidae</taxon>
        <taxon>Microascales</taxon>
        <taxon>Ceratocystidaceae</taxon>
        <taxon>Thielaviopsis</taxon>
    </lineage>
</organism>
<dbReference type="PRINTS" id="PR00469">
    <property type="entry name" value="PNDRDTASEII"/>
</dbReference>
<dbReference type="Pfam" id="PF07992">
    <property type="entry name" value="Pyr_redox_2"/>
    <property type="match status" value="1"/>
</dbReference>
<evidence type="ECO:0000259" key="1">
    <source>
        <dbReference type="Pfam" id="PF07992"/>
    </source>
</evidence>
<dbReference type="PRINTS" id="PR00368">
    <property type="entry name" value="FADPNR"/>
</dbReference>
<dbReference type="Gene3D" id="3.50.50.100">
    <property type="match status" value="1"/>
</dbReference>
<name>A0A0F4ZG93_9PEZI</name>
<proteinExistence type="predicted"/>
<evidence type="ECO:0000313" key="2">
    <source>
        <dbReference type="EMBL" id="KKA29552.1"/>
    </source>
</evidence>
<gene>
    <name evidence="2" type="ORF">TD95_001660</name>
</gene>